<dbReference type="PANTHER" id="PTHR43003">
    <property type="entry name" value="DNA-3-METHYLADENINE GLYCOSYLASE"/>
    <property type="match status" value="1"/>
</dbReference>
<comment type="caution">
    <text evidence="6">The sequence shown here is derived from an EMBL/GenBank/DDBJ whole genome shotgun (WGS) entry which is preliminary data.</text>
</comment>
<keyword evidence="7" id="KW-1185">Reference proteome</keyword>
<evidence type="ECO:0000259" key="5">
    <source>
        <dbReference type="SMART" id="SM00478"/>
    </source>
</evidence>
<gene>
    <name evidence="6" type="ORF">J42TS3_38390</name>
</gene>
<protein>
    <recommendedName>
        <fullName evidence="2">DNA-3-methyladenine glycosylase II</fullName>
        <ecNumber evidence="2">3.2.2.21</ecNumber>
    </recommendedName>
</protein>
<dbReference type="Proteomes" id="UP000679992">
    <property type="component" value="Unassembled WGS sequence"/>
</dbReference>
<evidence type="ECO:0000256" key="3">
    <source>
        <dbReference type="ARBA" id="ARBA00022763"/>
    </source>
</evidence>
<dbReference type="SUPFAM" id="SSF48150">
    <property type="entry name" value="DNA-glycosylase"/>
    <property type="match status" value="1"/>
</dbReference>
<dbReference type="SMART" id="SM00478">
    <property type="entry name" value="ENDO3c"/>
    <property type="match status" value="1"/>
</dbReference>
<dbReference type="RefSeq" id="WP_213655980.1">
    <property type="nucleotide sequence ID" value="NZ_BOSL01000013.1"/>
</dbReference>
<dbReference type="InterPro" id="IPR003265">
    <property type="entry name" value="HhH-GPD_domain"/>
</dbReference>
<dbReference type="Gene3D" id="1.10.1670.40">
    <property type="match status" value="1"/>
</dbReference>
<evidence type="ECO:0000256" key="4">
    <source>
        <dbReference type="ARBA" id="ARBA00023204"/>
    </source>
</evidence>
<dbReference type="InterPro" id="IPR011257">
    <property type="entry name" value="DNA_glycosylase"/>
</dbReference>
<dbReference type="CDD" id="cd00056">
    <property type="entry name" value="ENDO3c"/>
    <property type="match status" value="1"/>
</dbReference>
<evidence type="ECO:0000313" key="7">
    <source>
        <dbReference type="Proteomes" id="UP000679992"/>
    </source>
</evidence>
<accession>A0ABQ4MFT3</accession>
<dbReference type="InterPro" id="IPR051912">
    <property type="entry name" value="Alkylbase_DNA_Glycosylase/TA"/>
</dbReference>
<name>A0ABQ4MFT3_9BACL</name>
<keyword evidence="4" id="KW-0234">DNA repair</keyword>
<dbReference type="PANTHER" id="PTHR43003:SF5">
    <property type="entry name" value="DNA-3-METHYLADENINE GLYCOSYLASE"/>
    <property type="match status" value="1"/>
</dbReference>
<sequence>MCAVVTKFFEYGPKEIEALSAADPVLGDFMSRRGQVERVIIPELFPALVHAIVGQLISVKAVQTIWSRMQAAFGDIRPERLAAASADEIQRCGITMKKALCIHRIATQVASGEFDLEGLRSLPDAEVAAKMTVLPGIGVWTAEMLLMNCLERPDIVSWGDIAIRRGIMNLYGLPALTKEQFEQYRRRYSPYGSVASIYLWEISFPQNG</sequence>
<dbReference type="EMBL" id="BOSL01000013">
    <property type="protein sequence ID" value="GIP54804.1"/>
    <property type="molecule type" value="Genomic_DNA"/>
</dbReference>
<evidence type="ECO:0000256" key="2">
    <source>
        <dbReference type="ARBA" id="ARBA00012000"/>
    </source>
</evidence>
<feature type="domain" description="HhH-GPD" evidence="5">
    <location>
        <begin position="53"/>
        <end position="207"/>
    </location>
</feature>
<proteinExistence type="predicted"/>
<organism evidence="6 7">
    <name type="scientific">Paenibacillus vini</name>
    <dbReference type="NCBI Taxonomy" id="1476024"/>
    <lineage>
        <taxon>Bacteria</taxon>
        <taxon>Bacillati</taxon>
        <taxon>Bacillota</taxon>
        <taxon>Bacilli</taxon>
        <taxon>Bacillales</taxon>
        <taxon>Paenibacillaceae</taxon>
        <taxon>Paenibacillus</taxon>
    </lineage>
</organism>
<dbReference type="EC" id="3.2.2.21" evidence="2"/>
<comment type="catalytic activity">
    <reaction evidence="1">
        <text>Hydrolysis of alkylated DNA, releasing 3-methyladenine, 3-methylguanine, 7-methylguanine and 7-methyladenine.</text>
        <dbReference type="EC" id="3.2.2.21"/>
    </reaction>
</comment>
<evidence type="ECO:0000313" key="6">
    <source>
        <dbReference type="EMBL" id="GIP54804.1"/>
    </source>
</evidence>
<keyword evidence="3" id="KW-0227">DNA damage</keyword>
<dbReference type="Pfam" id="PF00730">
    <property type="entry name" value="HhH-GPD"/>
    <property type="match status" value="1"/>
</dbReference>
<evidence type="ECO:0000256" key="1">
    <source>
        <dbReference type="ARBA" id="ARBA00000086"/>
    </source>
</evidence>
<reference evidence="6 7" key="1">
    <citation type="submission" date="2021-03" db="EMBL/GenBank/DDBJ databases">
        <title>Antimicrobial resistance genes in bacteria isolated from Japanese honey, and their potential for conferring macrolide and lincosamide resistance in the American foulbrood pathogen Paenibacillus larvae.</title>
        <authorList>
            <person name="Okamoto M."/>
            <person name="Kumagai M."/>
            <person name="Kanamori H."/>
            <person name="Takamatsu D."/>
        </authorList>
    </citation>
    <scope>NUCLEOTIDE SEQUENCE [LARGE SCALE GENOMIC DNA]</scope>
    <source>
        <strain evidence="6 7">J42TS3</strain>
    </source>
</reference>
<dbReference type="Gene3D" id="1.10.340.30">
    <property type="entry name" value="Hypothetical protein, domain 2"/>
    <property type="match status" value="1"/>
</dbReference>